<evidence type="ECO:0000313" key="3">
    <source>
        <dbReference type="Proteomes" id="UP000309061"/>
    </source>
</evidence>
<sequence length="84" mass="8984">MKHLALIAAAAMFASMTGSAFAECDTHKGDRDTDKQTACSEKCEDGYTSGKQHYGADIGKLKQESAACFEKCGCAEHGAKYIKD</sequence>
<evidence type="ECO:0000313" key="2">
    <source>
        <dbReference type="EMBL" id="QGM47514.1"/>
    </source>
</evidence>
<dbReference type="KEGG" id="mhey:H2LOC_018495"/>
<organism evidence="2 3">
    <name type="scientific">Methylocystis heyeri</name>
    <dbReference type="NCBI Taxonomy" id="391905"/>
    <lineage>
        <taxon>Bacteria</taxon>
        <taxon>Pseudomonadati</taxon>
        <taxon>Pseudomonadota</taxon>
        <taxon>Alphaproteobacteria</taxon>
        <taxon>Hyphomicrobiales</taxon>
        <taxon>Methylocystaceae</taxon>
        <taxon>Methylocystis</taxon>
    </lineage>
</organism>
<dbReference type="Proteomes" id="UP000309061">
    <property type="component" value="Chromosome"/>
</dbReference>
<accession>A0A6B8KGL5</accession>
<keyword evidence="1" id="KW-0732">Signal</keyword>
<evidence type="ECO:0000256" key="1">
    <source>
        <dbReference type="SAM" id="SignalP"/>
    </source>
</evidence>
<feature type="signal peptide" evidence="1">
    <location>
        <begin position="1"/>
        <end position="22"/>
    </location>
</feature>
<keyword evidence="3" id="KW-1185">Reference proteome</keyword>
<reference evidence="2 3" key="1">
    <citation type="submission" date="2019-11" db="EMBL/GenBank/DDBJ databases">
        <title>The genome sequence of Methylocystis heyeri.</title>
        <authorList>
            <person name="Oshkin I.Y."/>
            <person name="Miroshnikov K."/>
            <person name="Dedysh S.N."/>
        </authorList>
    </citation>
    <scope>NUCLEOTIDE SEQUENCE [LARGE SCALE GENOMIC DNA]</scope>
    <source>
        <strain evidence="2 3">H2</strain>
    </source>
</reference>
<dbReference type="EMBL" id="CP046052">
    <property type="protein sequence ID" value="QGM47514.1"/>
    <property type="molecule type" value="Genomic_DNA"/>
</dbReference>
<dbReference type="OrthoDB" id="8451995at2"/>
<evidence type="ECO:0008006" key="4">
    <source>
        <dbReference type="Google" id="ProtNLM"/>
    </source>
</evidence>
<feature type="chain" id="PRO_5025687315" description="Low-complexity protein" evidence="1">
    <location>
        <begin position="23"/>
        <end position="84"/>
    </location>
</feature>
<proteinExistence type="predicted"/>
<gene>
    <name evidence="2" type="ORF">H2LOC_018495</name>
</gene>
<dbReference type="AlphaFoldDB" id="A0A6B8KGL5"/>
<protein>
    <recommendedName>
        <fullName evidence="4">Low-complexity protein</fullName>
    </recommendedName>
</protein>
<dbReference type="RefSeq" id="WP_136497250.1">
    <property type="nucleotide sequence ID" value="NZ_CP046052.1"/>
</dbReference>
<name>A0A6B8KGL5_9HYPH</name>